<dbReference type="Pfam" id="PF13641">
    <property type="entry name" value="Glyco_tranf_2_3"/>
    <property type="match status" value="1"/>
</dbReference>
<accession>A0A5N6X3X1</accession>
<organism evidence="8 9">
    <name type="scientific">Aspergillus sergii</name>
    <dbReference type="NCBI Taxonomy" id="1034303"/>
    <lineage>
        <taxon>Eukaryota</taxon>
        <taxon>Fungi</taxon>
        <taxon>Dikarya</taxon>
        <taxon>Ascomycota</taxon>
        <taxon>Pezizomycotina</taxon>
        <taxon>Eurotiomycetes</taxon>
        <taxon>Eurotiomycetidae</taxon>
        <taxon>Eurotiales</taxon>
        <taxon>Aspergillaceae</taxon>
        <taxon>Aspergillus</taxon>
        <taxon>Aspergillus subgen. Circumdati</taxon>
    </lineage>
</organism>
<evidence type="ECO:0008006" key="10">
    <source>
        <dbReference type="Google" id="ProtNLM"/>
    </source>
</evidence>
<keyword evidence="4" id="KW-0812">Transmembrane</keyword>
<dbReference type="PANTHER" id="PTHR47844">
    <property type="entry name" value="SYNTHASE CPS1, PUTATIVE (AFU_ORTHOLOGUE AFUA_7G02500)-RELATED"/>
    <property type="match status" value="1"/>
</dbReference>
<dbReference type="Proteomes" id="UP000325945">
    <property type="component" value="Unassembled WGS sequence"/>
</dbReference>
<dbReference type="PANTHER" id="PTHR47844:SF1">
    <property type="entry name" value="EXOSTOSIN-LIKE 2"/>
    <property type="match status" value="1"/>
</dbReference>
<evidence type="ECO:0000313" key="9">
    <source>
        <dbReference type="Proteomes" id="UP000325945"/>
    </source>
</evidence>
<gene>
    <name evidence="8" type="ORF">BDV39DRAFT_206164</name>
</gene>
<protein>
    <recommendedName>
        <fullName evidence="10">Nucleotide-diphospho-sugar transferase</fullName>
    </recommendedName>
</protein>
<name>A0A5N6X3X1_9EURO</name>
<comment type="subcellular location">
    <subcellularLocation>
        <location evidence="1">Membrane</location>
    </subcellularLocation>
</comment>
<dbReference type="AlphaFoldDB" id="A0A5N6X3X1"/>
<evidence type="ECO:0000256" key="4">
    <source>
        <dbReference type="ARBA" id="ARBA00022692"/>
    </source>
</evidence>
<evidence type="ECO:0000313" key="8">
    <source>
        <dbReference type="EMBL" id="KAE8326270.1"/>
    </source>
</evidence>
<sequence length="309" mass="34401">MASYDECLQEISDVTTFGWYEHVKGRWEAVDDPRVKVHAIEAKGKRPGLIAAIQRTTTEVVVLLGDDSIWLPATLQGLLCGLSAGPRVAGVINVKVNIRKALPALAPDAPSMFEAIGAGRHDRRVITNAAMAYFCGGQITCCTGRTTAYRSEALQSPGFVEHVVEDYWKGKYKLASGDDRAITRWLYYGALATPLKKVWFISFVYPLFLEEHLVFLDLVVTSAIIISRTLLGDMVSTASIPGNWQLVLEYLGTSAFLELVFNLWHFTRFPEMLRYLPVYAIWGQIRMVVSLYALSSLEQSSWLTRTGAA</sequence>
<keyword evidence="6" id="KW-0472">Membrane</keyword>
<evidence type="ECO:0000256" key="7">
    <source>
        <dbReference type="ARBA" id="ARBA00023180"/>
    </source>
</evidence>
<evidence type="ECO:0000256" key="5">
    <source>
        <dbReference type="ARBA" id="ARBA00022989"/>
    </source>
</evidence>
<dbReference type="EMBL" id="ML741801">
    <property type="protein sequence ID" value="KAE8326270.1"/>
    <property type="molecule type" value="Genomic_DNA"/>
</dbReference>
<dbReference type="GO" id="GO:0016757">
    <property type="term" value="F:glycosyltransferase activity"/>
    <property type="evidence" value="ECO:0007669"/>
    <property type="project" value="UniProtKB-KW"/>
</dbReference>
<keyword evidence="3" id="KW-0808">Transferase</keyword>
<evidence type="ECO:0000256" key="3">
    <source>
        <dbReference type="ARBA" id="ARBA00022679"/>
    </source>
</evidence>
<keyword evidence="7" id="KW-0325">Glycoprotein</keyword>
<keyword evidence="9" id="KW-1185">Reference proteome</keyword>
<keyword evidence="2" id="KW-0328">Glycosyltransferase</keyword>
<dbReference type="GO" id="GO:0016020">
    <property type="term" value="C:membrane"/>
    <property type="evidence" value="ECO:0007669"/>
    <property type="project" value="UniProtKB-SubCell"/>
</dbReference>
<keyword evidence="5" id="KW-1133">Transmembrane helix</keyword>
<evidence type="ECO:0000256" key="2">
    <source>
        <dbReference type="ARBA" id="ARBA00022676"/>
    </source>
</evidence>
<dbReference type="InterPro" id="IPR029044">
    <property type="entry name" value="Nucleotide-diphossugar_trans"/>
</dbReference>
<evidence type="ECO:0000256" key="1">
    <source>
        <dbReference type="ARBA" id="ARBA00004370"/>
    </source>
</evidence>
<dbReference type="InterPro" id="IPR052427">
    <property type="entry name" value="Glycosyltrans_GT2/GT47"/>
</dbReference>
<evidence type="ECO:0000256" key="6">
    <source>
        <dbReference type="ARBA" id="ARBA00023136"/>
    </source>
</evidence>
<proteinExistence type="predicted"/>
<reference evidence="9" key="1">
    <citation type="submission" date="2019-04" db="EMBL/GenBank/DDBJ databases">
        <title>Friends and foes A comparative genomics studyof 23 Aspergillus species from section Flavi.</title>
        <authorList>
            <consortium name="DOE Joint Genome Institute"/>
            <person name="Kjaerbolling I."/>
            <person name="Vesth T."/>
            <person name="Frisvad J.C."/>
            <person name="Nybo J.L."/>
            <person name="Theobald S."/>
            <person name="Kildgaard S."/>
            <person name="Isbrandt T."/>
            <person name="Kuo A."/>
            <person name="Sato A."/>
            <person name="Lyhne E.K."/>
            <person name="Kogle M.E."/>
            <person name="Wiebenga A."/>
            <person name="Kun R.S."/>
            <person name="Lubbers R.J."/>
            <person name="Makela M.R."/>
            <person name="Barry K."/>
            <person name="Chovatia M."/>
            <person name="Clum A."/>
            <person name="Daum C."/>
            <person name="Haridas S."/>
            <person name="He G."/>
            <person name="LaButti K."/>
            <person name="Lipzen A."/>
            <person name="Mondo S."/>
            <person name="Riley R."/>
            <person name="Salamov A."/>
            <person name="Simmons B.A."/>
            <person name="Magnuson J.K."/>
            <person name="Henrissat B."/>
            <person name="Mortensen U.H."/>
            <person name="Larsen T.O."/>
            <person name="Devries R.P."/>
            <person name="Grigoriev I.V."/>
            <person name="Machida M."/>
            <person name="Baker S.E."/>
            <person name="Andersen M.R."/>
        </authorList>
    </citation>
    <scope>NUCLEOTIDE SEQUENCE [LARGE SCALE GENOMIC DNA]</scope>
    <source>
        <strain evidence="9">CBS 130017</strain>
    </source>
</reference>
<dbReference type="SUPFAM" id="SSF53448">
    <property type="entry name" value="Nucleotide-diphospho-sugar transferases"/>
    <property type="match status" value="1"/>
</dbReference>